<dbReference type="Pfam" id="PF01170">
    <property type="entry name" value="UPF0020"/>
    <property type="match status" value="1"/>
</dbReference>
<reference evidence="2 3" key="1">
    <citation type="submission" date="2017-04" db="EMBL/GenBank/DDBJ databases">
        <title>Novel microbial lineages endemic to geothermal iron-oxide mats fill important gaps in the evolutionary history of Archaea.</title>
        <authorList>
            <person name="Jay Z.J."/>
            <person name="Beam J.P."/>
            <person name="Dlakic M."/>
            <person name="Rusch D.B."/>
            <person name="Kozubal M.A."/>
            <person name="Inskeep W.P."/>
        </authorList>
    </citation>
    <scope>NUCLEOTIDE SEQUENCE [LARGE SCALE GENOMIC DNA]</scope>
    <source>
        <strain evidence="2">OSP_D</strain>
    </source>
</reference>
<protein>
    <recommendedName>
        <fullName evidence="1">Ribosomal RNA large subunit methyltransferase K/L-like methyltransferase domain-containing protein</fullName>
    </recommendedName>
</protein>
<dbReference type="GO" id="GO:0030488">
    <property type="term" value="P:tRNA methylation"/>
    <property type="evidence" value="ECO:0007669"/>
    <property type="project" value="TreeGrafter"/>
</dbReference>
<gene>
    <name evidence="2" type="ORF">B9Q03_03360</name>
</gene>
<dbReference type="GO" id="GO:0016423">
    <property type="term" value="F:tRNA (guanine) methyltransferase activity"/>
    <property type="evidence" value="ECO:0007669"/>
    <property type="project" value="TreeGrafter"/>
</dbReference>
<dbReference type="AlphaFoldDB" id="A0A2R6AZL0"/>
<evidence type="ECO:0000259" key="1">
    <source>
        <dbReference type="Pfam" id="PF01170"/>
    </source>
</evidence>
<organism evidence="2 3">
    <name type="scientific">Candidatus Marsarchaeota G2 archaeon OSP_D</name>
    <dbReference type="NCBI Taxonomy" id="1978157"/>
    <lineage>
        <taxon>Archaea</taxon>
        <taxon>Candidatus Marsarchaeota</taxon>
        <taxon>Candidatus Marsarchaeota group 2</taxon>
    </lineage>
</organism>
<accession>A0A2R6AZL0</accession>
<dbReference type="EMBL" id="NEXE01000018">
    <property type="protein sequence ID" value="PSN91763.1"/>
    <property type="molecule type" value="Genomic_DNA"/>
</dbReference>
<dbReference type="CDD" id="cd02440">
    <property type="entry name" value="AdoMet_MTases"/>
    <property type="match status" value="1"/>
</dbReference>
<dbReference type="InterPro" id="IPR000241">
    <property type="entry name" value="RlmKL-like_Mtase"/>
</dbReference>
<dbReference type="PANTHER" id="PTHR14911:SF21">
    <property type="entry name" value="N2-METHYLGUANOSINE TRNA METHYLTRANSFERASE"/>
    <property type="match status" value="1"/>
</dbReference>
<name>A0A2R6AZL0_9ARCH</name>
<proteinExistence type="predicted"/>
<dbReference type="Proteomes" id="UP000240322">
    <property type="component" value="Unassembled WGS sequence"/>
</dbReference>
<dbReference type="PANTHER" id="PTHR14911">
    <property type="entry name" value="THUMP DOMAIN-CONTAINING"/>
    <property type="match status" value="1"/>
</dbReference>
<comment type="caution">
    <text evidence="2">The sequence shown here is derived from an EMBL/GenBank/DDBJ whole genome shotgun (WGS) entry which is preliminary data.</text>
</comment>
<dbReference type="SUPFAM" id="SSF53335">
    <property type="entry name" value="S-adenosyl-L-methionine-dependent methyltransferases"/>
    <property type="match status" value="1"/>
</dbReference>
<dbReference type="Gene3D" id="3.40.50.150">
    <property type="entry name" value="Vaccinia Virus protein VP39"/>
    <property type="match status" value="1"/>
</dbReference>
<evidence type="ECO:0000313" key="2">
    <source>
        <dbReference type="EMBL" id="PSN91763.1"/>
    </source>
</evidence>
<evidence type="ECO:0000313" key="3">
    <source>
        <dbReference type="Proteomes" id="UP000240322"/>
    </source>
</evidence>
<sequence>MNSIEVFVRPAQDFPELNLTEARTLSRMYGGDAGRISNGELVFEAPLDKAQRLLSRMCGSREAGLLLGEYAKQDIPRAVRLAAGIIGSMRYKVVVERGQRDLITEIVHNMGGIVDIRSPDAILRVTKSGGSYTLKLILGTARVVLSKLQPKKWVYFHPGALQPFFCGLMCNLAACPDGGLLLDPFCGVGSTLIAASKLGLNAVGWDISKKQAYGCKRNIASLRLGGALGVLRADAANPPLKSGIIDAAVFDPPYGKVSSLFGRSFEVLLAEVAEGLWRILKPGGFACFFTPLGRGLDVFVSRGFKLTYTYTIRIHSGLTRMLVVVTKVA</sequence>
<feature type="domain" description="Ribosomal RNA large subunit methyltransferase K/L-like methyltransferase" evidence="1">
    <location>
        <begin position="154"/>
        <end position="318"/>
    </location>
</feature>
<dbReference type="InterPro" id="IPR029063">
    <property type="entry name" value="SAM-dependent_MTases_sf"/>
</dbReference>